<dbReference type="InterPro" id="IPR013132">
    <property type="entry name" value="PseI/NeuA/B-like_N"/>
</dbReference>
<dbReference type="RefSeq" id="WP_127567908.1">
    <property type="nucleotide sequence ID" value="NZ_BMFB01000001.1"/>
</dbReference>
<reference evidence="1 2" key="1">
    <citation type="submission" date="2016-12" db="EMBL/GenBank/DDBJ databases">
        <title>The genome of dimorphic prosthecate Glycocaulis alkaliphilus 6b-8t, isolated from crude oil dictates its adaptability in petroleum environments.</title>
        <authorList>
            <person name="Wu X.-L."/>
            <person name="Geng S."/>
        </authorList>
    </citation>
    <scope>NUCLEOTIDE SEQUENCE [LARGE SCALE GENOMIC DNA]</scope>
    <source>
        <strain evidence="1 2">6B-8</strain>
    </source>
</reference>
<dbReference type="AlphaFoldDB" id="A0A3T0EBQ0"/>
<dbReference type="SUPFAM" id="SSF51269">
    <property type="entry name" value="AFP III-like domain"/>
    <property type="match status" value="1"/>
</dbReference>
<dbReference type="Gene3D" id="3.90.1210.10">
    <property type="entry name" value="Antifreeze-like/N-acetylneuraminic acid synthase C-terminal domain"/>
    <property type="match status" value="1"/>
</dbReference>
<dbReference type="KEGG" id="gak:X907_2215"/>
<proteinExistence type="predicted"/>
<dbReference type="Proteomes" id="UP000286954">
    <property type="component" value="Chromosome"/>
</dbReference>
<organism evidence="1 2">
    <name type="scientific">Glycocaulis alkaliphilus</name>
    <dbReference type="NCBI Taxonomy" id="1434191"/>
    <lineage>
        <taxon>Bacteria</taxon>
        <taxon>Pseudomonadati</taxon>
        <taxon>Pseudomonadota</taxon>
        <taxon>Alphaproteobacteria</taxon>
        <taxon>Maricaulales</taxon>
        <taxon>Maricaulaceae</taxon>
        <taxon>Glycocaulis</taxon>
    </lineage>
</organism>
<dbReference type="Gene3D" id="3.20.20.70">
    <property type="entry name" value="Aldolase class I"/>
    <property type="match status" value="1"/>
</dbReference>
<accession>A0A3T0EBQ0</accession>
<dbReference type="PANTHER" id="PTHR42966">
    <property type="entry name" value="N-ACETYLNEURAMINATE SYNTHASE"/>
    <property type="match status" value="1"/>
</dbReference>
<dbReference type="InterPro" id="IPR006190">
    <property type="entry name" value="SAF_AFP_Neu5Ac"/>
</dbReference>
<evidence type="ECO:0000313" key="2">
    <source>
        <dbReference type="Proteomes" id="UP000286954"/>
    </source>
</evidence>
<keyword evidence="2" id="KW-1185">Reference proteome</keyword>
<dbReference type="InterPro" id="IPR036732">
    <property type="entry name" value="AFP_Neu5c_C_sf"/>
</dbReference>
<dbReference type="Pfam" id="PF03102">
    <property type="entry name" value="NeuB"/>
    <property type="match status" value="1"/>
</dbReference>
<dbReference type="Pfam" id="PF08666">
    <property type="entry name" value="SAF"/>
    <property type="match status" value="1"/>
</dbReference>
<name>A0A3T0EBQ0_9PROT</name>
<dbReference type="SMART" id="SM00858">
    <property type="entry name" value="SAF"/>
    <property type="match status" value="1"/>
</dbReference>
<gene>
    <name evidence="1" type="ORF">X907_2215</name>
</gene>
<dbReference type="SUPFAM" id="SSF51569">
    <property type="entry name" value="Aldolase"/>
    <property type="match status" value="1"/>
</dbReference>
<dbReference type="GO" id="GO:0016051">
    <property type="term" value="P:carbohydrate biosynthetic process"/>
    <property type="evidence" value="ECO:0007669"/>
    <property type="project" value="InterPro"/>
</dbReference>
<dbReference type="OrthoDB" id="9781701at2"/>
<dbReference type="InterPro" id="IPR013974">
    <property type="entry name" value="SAF"/>
</dbReference>
<protein>
    <submittedName>
        <fullName evidence="1">N-acetylneuraminate synthase</fullName>
    </submittedName>
</protein>
<dbReference type="InterPro" id="IPR057736">
    <property type="entry name" value="SAF_PseI/NeuA/NeuB"/>
</dbReference>
<evidence type="ECO:0000313" key="1">
    <source>
        <dbReference type="EMBL" id="AZU04730.1"/>
    </source>
</evidence>
<dbReference type="PANTHER" id="PTHR42966:SF1">
    <property type="entry name" value="SIALIC ACID SYNTHASE"/>
    <property type="match status" value="1"/>
</dbReference>
<sequence length="351" mass="37984">MAASFNVAGRTVGGDAPCFIVAEIGANHDGDPERARELVDMAAAAGADAVKFQTYSAAELVADPDRVLTWGREGRERTETIGGLFDRLALPRAAHKSLFDYAKSKDVIPFSTPFSLDGVDFLQRLDVPLWKVASSDVRDRFLLEHLARTGKPVILSTGKSLLPETVRAVDTLRAANVPFAVLHCLAQYPAPMEEVNLATIPAFKGVFPDAVIGFSDHTVGITAALGAVALGGKIIERHVTYDQDADGPDHWFSSSPQEFSDLCREIRRLEAAIGGVRTGILPSEVREREVSVRSLILKRGLKAGEVITADHLETKRPGHGIDPYDAEKIIGMAVPRDLERGSVLTWEALKA</sequence>
<dbReference type="EMBL" id="CP018911">
    <property type="protein sequence ID" value="AZU04730.1"/>
    <property type="molecule type" value="Genomic_DNA"/>
</dbReference>
<dbReference type="PROSITE" id="PS50844">
    <property type="entry name" value="AFP_LIKE"/>
    <property type="match status" value="1"/>
</dbReference>
<dbReference type="InterPro" id="IPR051690">
    <property type="entry name" value="PseI-like"/>
</dbReference>
<dbReference type="InterPro" id="IPR013785">
    <property type="entry name" value="Aldolase_TIM"/>
</dbReference>
<dbReference type="GO" id="GO:0047444">
    <property type="term" value="F:N-acylneuraminate-9-phosphate synthase activity"/>
    <property type="evidence" value="ECO:0007669"/>
    <property type="project" value="TreeGrafter"/>
</dbReference>
<dbReference type="CDD" id="cd11615">
    <property type="entry name" value="SAF_NeuB_like"/>
    <property type="match status" value="1"/>
</dbReference>